<dbReference type="AlphaFoldDB" id="A0A0G0CA72"/>
<gene>
    <name evidence="3" type="ORF">UR70_C0001G0034</name>
</gene>
<evidence type="ECO:0000256" key="2">
    <source>
        <dbReference type="ARBA" id="ARBA00023235"/>
    </source>
</evidence>
<dbReference type="GO" id="GO:0016857">
    <property type="term" value="F:racemase and epimerase activity, acting on carbohydrates and derivatives"/>
    <property type="evidence" value="ECO:0007669"/>
    <property type="project" value="InterPro"/>
</dbReference>
<sequence>MIEIIPAILPKNYEDLKNKIALVRGIVPVVQIDICDGIFVPSKTWPFSTGGAEDYNFHRILNEEEGMPFWEDIDFEFDLMVVDAVKNFDLYTKLGAKNIIFHLEAVGDLKEFKNFLEGIDMYIREMMKIGISININTSLEQIFPLINNVDFVQFMGIEKVGFQGQEFNKKVLENIKILKERFPDLVISVDGGVNFETVPLLIEAGAMKLIIGSTIFNTDDIVGTIEEFKNLG</sequence>
<keyword evidence="2" id="KW-0413">Isomerase</keyword>
<dbReference type="InterPro" id="IPR011060">
    <property type="entry name" value="RibuloseP-bd_barrel"/>
</dbReference>
<dbReference type="PANTHER" id="PTHR11749">
    <property type="entry name" value="RIBULOSE-5-PHOSPHATE-3-EPIMERASE"/>
    <property type="match status" value="1"/>
</dbReference>
<dbReference type="Gene3D" id="3.20.20.70">
    <property type="entry name" value="Aldolase class I"/>
    <property type="match status" value="1"/>
</dbReference>
<keyword evidence="1" id="KW-0479">Metal-binding</keyword>
<evidence type="ECO:0000313" key="3">
    <source>
        <dbReference type="EMBL" id="KKP73046.1"/>
    </source>
</evidence>
<protein>
    <recommendedName>
        <fullName evidence="5">Ribulose-phosphate 3-epimerase</fullName>
    </recommendedName>
</protein>
<proteinExistence type="predicted"/>
<evidence type="ECO:0000256" key="1">
    <source>
        <dbReference type="ARBA" id="ARBA00022723"/>
    </source>
</evidence>
<accession>A0A0G0CA72</accession>
<dbReference type="EMBL" id="LBQE01000001">
    <property type="protein sequence ID" value="KKP73046.1"/>
    <property type="molecule type" value="Genomic_DNA"/>
</dbReference>
<dbReference type="GO" id="GO:0046872">
    <property type="term" value="F:metal ion binding"/>
    <property type="evidence" value="ECO:0007669"/>
    <property type="project" value="UniProtKB-KW"/>
</dbReference>
<dbReference type="Pfam" id="PF00834">
    <property type="entry name" value="Ribul_P_3_epim"/>
    <property type="match status" value="1"/>
</dbReference>
<reference evidence="3 4" key="1">
    <citation type="journal article" date="2015" name="Nature">
        <title>rRNA introns, odd ribosomes, and small enigmatic genomes across a large radiation of phyla.</title>
        <authorList>
            <person name="Brown C.T."/>
            <person name="Hug L.A."/>
            <person name="Thomas B.C."/>
            <person name="Sharon I."/>
            <person name="Castelle C.J."/>
            <person name="Singh A."/>
            <person name="Wilkins M.J."/>
            <person name="Williams K.H."/>
            <person name="Banfield J.F."/>
        </authorList>
    </citation>
    <scope>NUCLEOTIDE SEQUENCE [LARGE SCALE GENOMIC DNA]</scope>
</reference>
<evidence type="ECO:0000313" key="4">
    <source>
        <dbReference type="Proteomes" id="UP000034923"/>
    </source>
</evidence>
<dbReference type="SUPFAM" id="SSF51366">
    <property type="entry name" value="Ribulose-phoshate binding barrel"/>
    <property type="match status" value="1"/>
</dbReference>
<dbReference type="InterPro" id="IPR013785">
    <property type="entry name" value="Aldolase_TIM"/>
</dbReference>
<organism evidence="3 4">
    <name type="scientific">Candidatus Nomurabacteria bacterium GW2011_GWB1_35_20</name>
    <dbReference type="NCBI Taxonomy" id="1618740"/>
    <lineage>
        <taxon>Bacteria</taxon>
        <taxon>Candidatus Nomuraibacteriota</taxon>
    </lineage>
</organism>
<dbReference type="GO" id="GO:0005975">
    <property type="term" value="P:carbohydrate metabolic process"/>
    <property type="evidence" value="ECO:0007669"/>
    <property type="project" value="InterPro"/>
</dbReference>
<comment type="caution">
    <text evidence="3">The sequence shown here is derived from an EMBL/GenBank/DDBJ whole genome shotgun (WGS) entry which is preliminary data.</text>
</comment>
<dbReference type="Proteomes" id="UP000034923">
    <property type="component" value="Unassembled WGS sequence"/>
</dbReference>
<dbReference type="InterPro" id="IPR000056">
    <property type="entry name" value="Ribul_P_3_epim-like"/>
</dbReference>
<name>A0A0G0CA72_9BACT</name>
<evidence type="ECO:0008006" key="5">
    <source>
        <dbReference type="Google" id="ProtNLM"/>
    </source>
</evidence>